<protein>
    <submittedName>
        <fullName evidence="2">Uncharacterized protein</fullName>
    </submittedName>
</protein>
<organism evidence="2">
    <name type="scientific">Rhizophora mucronata</name>
    <name type="common">Asiatic mangrove</name>
    <dbReference type="NCBI Taxonomy" id="61149"/>
    <lineage>
        <taxon>Eukaryota</taxon>
        <taxon>Viridiplantae</taxon>
        <taxon>Streptophyta</taxon>
        <taxon>Embryophyta</taxon>
        <taxon>Tracheophyta</taxon>
        <taxon>Spermatophyta</taxon>
        <taxon>Magnoliopsida</taxon>
        <taxon>eudicotyledons</taxon>
        <taxon>Gunneridae</taxon>
        <taxon>Pentapetalae</taxon>
        <taxon>rosids</taxon>
        <taxon>fabids</taxon>
        <taxon>Malpighiales</taxon>
        <taxon>Rhizophoraceae</taxon>
        <taxon>Rhizophora</taxon>
    </lineage>
</organism>
<dbReference type="AlphaFoldDB" id="A0A2P2PRA4"/>
<reference evidence="2" key="1">
    <citation type="submission" date="2018-02" db="EMBL/GenBank/DDBJ databases">
        <title>Rhizophora mucronata_Transcriptome.</title>
        <authorList>
            <person name="Meera S.P."/>
            <person name="Sreeshan A."/>
            <person name="Augustine A."/>
        </authorList>
    </citation>
    <scope>NUCLEOTIDE SEQUENCE</scope>
    <source>
        <tissue evidence="2">Leaf</tissue>
    </source>
</reference>
<feature type="region of interest" description="Disordered" evidence="1">
    <location>
        <begin position="1"/>
        <end position="24"/>
    </location>
</feature>
<proteinExistence type="predicted"/>
<evidence type="ECO:0000313" key="2">
    <source>
        <dbReference type="EMBL" id="MBX57274.1"/>
    </source>
</evidence>
<accession>A0A2P2PRA4</accession>
<evidence type="ECO:0000256" key="1">
    <source>
        <dbReference type="SAM" id="MobiDB-lite"/>
    </source>
</evidence>
<name>A0A2P2PRA4_RHIMU</name>
<dbReference type="EMBL" id="GGEC01076790">
    <property type="protein sequence ID" value="MBX57274.1"/>
    <property type="molecule type" value="Transcribed_RNA"/>
</dbReference>
<sequence length="24" mass="2598">MTHVPLKKSHESSFLSLDASALQA</sequence>